<evidence type="ECO:0000313" key="3">
    <source>
        <dbReference type="Proteomes" id="UP000519439"/>
    </source>
</evidence>
<dbReference type="EMBL" id="JACIDC010000016">
    <property type="protein sequence ID" value="MBB4041889.1"/>
    <property type="molecule type" value="Genomic_DNA"/>
</dbReference>
<dbReference type="InterPro" id="IPR045676">
    <property type="entry name" value="DUF6194"/>
</dbReference>
<evidence type="ECO:0000259" key="1">
    <source>
        <dbReference type="Pfam" id="PF19694"/>
    </source>
</evidence>
<dbReference type="Proteomes" id="UP000519439">
    <property type="component" value="Unassembled WGS sequence"/>
</dbReference>
<dbReference type="RefSeq" id="WP_035459975.1">
    <property type="nucleotide sequence ID" value="NZ_JACIDC010000016.1"/>
</dbReference>
<dbReference type="Pfam" id="PF19694">
    <property type="entry name" value="DUF6194"/>
    <property type="match status" value="1"/>
</dbReference>
<sequence length="157" mass="17876">MIRIDDIRAYILDTLPGIVEQKAWGETAFFHNPERQLPNGVYFLTVKHRDSINDHASQLSIDGSFRVNIGLPKKEYARLFGPTPPRPAKGRCVDTGHDFSLRDRLMPHPVYAWMGWVAVAGLTVPTFDSLKPQIVLAHEHAKMRFSKRISKEARTAR</sequence>
<gene>
    <name evidence="2" type="ORF">GGR34_003572</name>
</gene>
<keyword evidence="3" id="KW-1185">Reference proteome</keyword>
<feature type="domain" description="DUF6194" evidence="1">
    <location>
        <begin position="3"/>
        <end position="148"/>
    </location>
</feature>
<protein>
    <recommendedName>
        <fullName evidence="1">DUF6194 domain-containing protein</fullName>
    </recommendedName>
</protein>
<accession>A0A7W6IIB8</accession>
<comment type="caution">
    <text evidence="2">The sequence shown here is derived from an EMBL/GenBank/DDBJ whole genome shotgun (WGS) entry which is preliminary data.</text>
</comment>
<organism evidence="2 3">
    <name type="scientific">Microvirga flocculans</name>
    <dbReference type="NCBI Taxonomy" id="217168"/>
    <lineage>
        <taxon>Bacteria</taxon>
        <taxon>Pseudomonadati</taxon>
        <taxon>Pseudomonadota</taxon>
        <taxon>Alphaproteobacteria</taxon>
        <taxon>Hyphomicrobiales</taxon>
        <taxon>Methylobacteriaceae</taxon>
        <taxon>Microvirga</taxon>
    </lineage>
</organism>
<proteinExistence type="predicted"/>
<name>A0A7W6IIB8_9HYPH</name>
<dbReference type="AlphaFoldDB" id="A0A7W6IIB8"/>
<reference evidence="2 3" key="1">
    <citation type="submission" date="2020-08" db="EMBL/GenBank/DDBJ databases">
        <title>Genomic Encyclopedia of Type Strains, Phase IV (KMG-IV): sequencing the most valuable type-strain genomes for metagenomic binning, comparative biology and taxonomic classification.</title>
        <authorList>
            <person name="Goeker M."/>
        </authorList>
    </citation>
    <scope>NUCLEOTIDE SEQUENCE [LARGE SCALE GENOMIC DNA]</scope>
    <source>
        <strain evidence="2 3">DSM 15743</strain>
    </source>
</reference>
<evidence type="ECO:0000313" key="2">
    <source>
        <dbReference type="EMBL" id="MBB4041889.1"/>
    </source>
</evidence>